<dbReference type="Pfam" id="PF01370">
    <property type="entry name" value="Epimerase"/>
    <property type="match status" value="1"/>
</dbReference>
<reference evidence="2" key="1">
    <citation type="submission" date="2021-02" db="EMBL/GenBank/DDBJ databases">
        <authorList>
            <person name="Dougan E. K."/>
            <person name="Rhodes N."/>
            <person name="Thang M."/>
            <person name="Chan C."/>
        </authorList>
    </citation>
    <scope>NUCLEOTIDE SEQUENCE</scope>
</reference>
<dbReference type="SUPFAM" id="SSF51735">
    <property type="entry name" value="NAD(P)-binding Rossmann-fold domains"/>
    <property type="match status" value="1"/>
</dbReference>
<dbReference type="Gene3D" id="3.40.50.720">
    <property type="entry name" value="NAD(P)-binding Rossmann-like Domain"/>
    <property type="match status" value="1"/>
</dbReference>
<accession>A0A812S2W2</accession>
<name>A0A812S2W2_9DINO</name>
<dbReference type="EMBL" id="CAJNDS010002412">
    <property type="protein sequence ID" value="CAE7464850.1"/>
    <property type="molecule type" value="Genomic_DNA"/>
</dbReference>
<gene>
    <name evidence="2" type="ORF">SNAT2548_LOCUS25969</name>
</gene>
<dbReference type="Proteomes" id="UP000604046">
    <property type="component" value="Unassembled WGS sequence"/>
</dbReference>
<proteinExistence type="predicted"/>
<keyword evidence="3" id="KW-1185">Reference proteome</keyword>
<sequence>MKVAITGAFSYSGRYLAKLLLDAGHTVVSLSSRFAPIAAAPLTSQEVSRVEKHPLDFDDEKRLGAALEGCCVLWCTYWIRFERNGDTFAAAADRCARLFEIARQAGVRRIVYTSHTHATEDSPFVYIAGKARAASALRASGVASYAIARPCGIFGDTAGESILMNNAAWVLRRAPLFLLAGDGQQRFQPIHVRDMAQLLLELGALENEGAPSEERDACGPDKPTAVDLFQHIASCVHSRAVVSAPGMLSTRLVTQMTKPINWYTGDVILDTDDLDLLCSGLTQAEVPEDPAISRRRSLFTWLEDVGPHLGNEYISSMQRYYYQRA</sequence>
<dbReference type="PANTHER" id="PTHR12126">
    <property type="entry name" value="NADH-UBIQUINONE OXIDOREDUCTASE 39 KDA SUBUNIT-RELATED"/>
    <property type="match status" value="1"/>
</dbReference>
<dbReference type="InterPro" id="IPR051207">
    <property type="entry name" value="ComplexI_NDUFA9_subunit"/>
</dbReference>
<evidence type="ECO:0000313" key="3">
    <source>
        <dbReference type="Proteomes" id="UP000604046"/>
    </source>
</evidence>
<evidence type="ECO:0000259" key="1">
    <source>
        <dbReference type="Pfam" id="PF01370"/>
    </source>
</evidence>
<feature type="domain" description="NAD-dependent epimerase/dehydratase" evidence="1">
    <location>
        <begin position="3"/>
        <end position="202"/>
    </location>
</feature>
<evidence type="ECO:0000313" key="2">
    <source>
        <dbReference type="EMBL" id="CAE7464850.1"/>
    </source>
</evidence>
<organism evidence="2 3">
    <name type="scientific">Symbiodinium natans</name>
    <dbReference type="NCBI Taxonomy" id="878477"/>
    <lineage>
        <taxon>Eukaryota</taxon>
        <taxon>Sar</taxon>
        <taxon>Alveolata</taxon>
        <taxon>Dinophyceae</taxon>
        <taxon>Suessiales</taxon>
        <taxon>Symbiodiniaceae</taxon>
        <taxon>Symbiodinium</taxon>
    </lineage>
</organism>
<protein>
    <recommendedName>
        <fullName evidence="1">NAD-dependent epimerase/dehydratase domain-containing protein</fullName>
    </recommendedName>
</protein>
<dbReference type="GO" id="GO:0044877">
    <property type="term" value="F:protein-containing complex binding"/>
    <property type="evidence" value="ECO:0007669"/>
    <property type="project" value="TreeGrafter"/>
</dbReference>
<dbReference type="PANTHER" id="PTHR12126:SF11">
    <property type="entry name" value="NADH DEHYDROGENASE [UBIQUINONE] 1 ALPHA SUBCOMPLEX SUBUNIT 9, MITOCHONDRIAL"/>
    <property type="match status" value="1"/>
</dbReference>
<dbReference type="InterPro" id="IPR036291">
    <property type="entry name" value="NAD(P)-bd_dom_sf"/>
</dbReference>
<dbReference type="AlphaFoldDB" id="A0A812S2W2"/>
<dbReference type="InterPro" id="IPR001509">
    <property type="entry name" value="Epimerase_deHydtase"/>
</dbReference>
<dbReference type="OrthoDB" id="275457at2759"/>
<comment type="caution">
    <text evidence="2">The sequence shown here is derived from an EMBL/GenBank/DDBJ whole genome shotgun (WGS) entry which is preliminary data.</text>
</comment>